<feature type="region of interest" description="Disordered" evidence="2">
    <location>
        <begin position="1"/>
        <end position="25"/>
    </location>
</feature>
<gene>
    <name evidence="3" type="ORF">G7Z17_g4103</name>
</gene>
<comment type="caution">
    <text evidence="3">The sequence shown here is derived from an EMBL/GenBank/DDBJ whole genome shotgun (WGS) entry which is preliminary data.</text>
</comment>
<dbReference type="InterPro" id="IPR029063">
    <property type="entry name" value="SAM-dependent_MTases_sf"/>
</dbReference>
<keyword evidence="4" id="KW-1185">Reference proteome</keyword>
<dbReference type="CDD" id="cd02440">
    <property type="entry name" value="AdoMet_MTases"/>
    <property type="match status" value="1"/>
</dbReference>
<evidence type="ECO:0000313" key="3">
    <source>
        <dbReference type="EMBL" id="KAF7552798.1"/>
    </source>
</evidence>
<sequence>MGAPSTPPANFTGGNTQGLDPAPVPTQAGLDPIIVQVITIKRFEFDGIDQFKYSTKVLDIGTGTGLWPIDFADEFPGAEVIGTDISPIQPAWVPPNVKFELEDATDTWTWAENSIDFVHMRYLFGAIADWNGLFKEAFRTCKPGGYIQSCEIDPAFCCDDGTIDYDLAIRALNKLVRDGGEKMGRSFCVVEERLQLTAAEAAGFVDIKEVNYKLPVGGWTKDVRLGEIGQFLKSTMDNDIEGYTLILWHDILGWPKDEYQVCLMNMRKALKNKRYHAYMNLRYVYARKPEQEKTDEE</sequence>
<dbReference type="EMBL" id="JAANBB010000055">
    <property type="protein sequence ID" value="KAF7552798.1"/>
    <property type="molecule type" value="Genomic_DNA"/>
</dbReference>
<dbReference type="Gene3D" id="3.40.50.150">
    <property type="entry name" value="Vaccinia Virus protein VP39"/>
    <property type="match status" value="1"/>
</dbReference>
<dbReference type="PANTHER" id="PTHR43591:SF10">
    <property type="entry name" value="ABC TRANSMEMBRANE TYPE-1 DOMAIN-CONTAINING PROTEIN-RELATED"/>
    <property type="match status" value="1"/>
</dbReference>
<comment type="similarity">
    <text evidence="1">Belongs to the methyltransferase superfamily. LaeA methyltransferase family.</text>
</comment>
<organism evidence="3 4">
    <name type="scientific">Cylindrodendrum hubeiense</name>
    <dbReference type="NCBI Taxonomy" id="595255"/>
    <lineage>
        <taxon>Eukaryota</taxon>
        <taxon>Fungi</taxon>
        <taxon>Dikarya</taxon>
        <taxon>Ascomycota</taxon>
        <taxon>Pezizomycotina</taxon>
        <taxon>Sordariomycetes</taxon>
        <taxon>Hypocreomycetidae</taxon>
        <taxon>Hypocreales</taxon>
        <taxon>Nectriaceae</taxon>
        <taxon>Cylindrodendrum</taxon>
    </lineage>
</organism>
<name>A0A9P5LJB0_9HYPO</name>
<proteinExistence type="inferred from homology"/>
<evidence type="ECO:0000256" key="1">
    <source>
        <dbReference type="ARBA" id="ARBA00038158"/>
    </source>
</evidence>
<dbReference type="Pfam" id="PF13489">
    <property type="entry name" value="Methyltransf_23"/>
    <property type="match status" value="1"/>
</dbReference>
<dbReference type="Proteomes" id="UP000722485">
    <property type="component" value="Unassembled WGS sequence"/>
</dbReference>
<reference evidence="3" key="1">
    <citation type="submission" date="2020-03" db="EMBL/GenBank/DDBJ databases">
        <title>Draft Genome Sequence of Cylindrodendrum hubeiense.</title>
        <authorList>
            <person name="Buettner E."/>
            <person name="Kellner H."/>
        </authorList>
    </citation>
    <scope>NUCLEOTIDE SEQUENCE</scope>
    <source>
        <strain evidence="3">IHI 201604</strain>
    </source>
</reference>
<feature type="compositionally biased region" description="Polar residues" evidence="2">
    <location>
        <begin position="8"/>
        <end position="18"/>
    </location>
</feature>
<evidence type="ECO:0000313" key="4">
    <source>
        <dbReference type="Proteomes" id="UP000722485"/>
    </source>
</evidence>
<dbReference type="AlphaFoldDB" id="A0A9P5LJB0"/>
<dbReference type="SUPFAM" id="SSF53335">
    <property type="entry name" value="S-adenosyl-L-methionine-dependent methyltransferases"/>
    <property type="match status" value="1"/>
</dbReference>
<dbReference type="PANTHER" id="PTHR43591">
    <property type="entry name" value="METHYLTRANSFERASE"/>
    <property type="match status" value="1"/>
</dbReference>
<accession>A0A9P5LJB0</accession>
<protein>
    <recommendedName>
        <fullName evidence="5">Methyltransferase</fullName>
    </recommendedName>
</protein>
<evidence type="ECO:0000256" key="2">
    <source>
        <dbReference type="SAM" id="MobiDB-lite"/>
    </source>
</evidence>
<dbReference type="OrthoDB" id="2013972at2759"/>
<evidence type="ECO:0008006" key="5">
    <source>
        <dbReference type="Google" id="ProtNLM"/>
    </source>
</evidence>
<dbReference type="GO" id="GO:0008168">
    <property type="term" value="F:methyltransferase activity"/>
    <property type="evidence" value="ECO:0007669"/>
    <property type="project" value="TreeGrafter"/>
</dbReference>